<evidence type="ECO:0000313" key="2">
    <source>
        <dbReference type="Proteomes" id="UP001172101"/>
    </source>
</evidence>
<dbReference type="GeneID" id="85323938"/>
<proteinExistence type="predicted"/>
<gene>
    <name evidence="1" type="ORF">B0T26DRAFT_681681</name>
</gene>
<comment type="caution">
    <text evidence="1">The sequence shown here is derived from an EMBL/GenBank/DDBJ whole genome shotgun (WGS) entry which is preliminary data.</text>
</comment>
<organism evidence="1 2">
    <name type="scientific">Lasiosphaeria miniovina</name>
    <dbReference type="NCBI Taxonomy" id="1954250"/>
    <lineage>
        <taxon>Eukaryota</taxon>
        <taxon>Fungi</taxon>
        <taxon>Dikarya</taxon>
        <taxon>Ascomycota</taxon>
        <taxon>Pezizomycotina</taxon>
        <taxon>Sordariomycetes</taxon>
        <taxon>Sordariomycetidae</taxon>
        <taxon>Sordariales</taxon>
        <taxon>Lasiosphaeriaceae</taxon>
        <taxon>Lasiosphaeria</taxon>
    </lineage>
</organism>
<reference evidence="1" key="1">
    <citation type="submission" date="2023-06" db="EMBL/GenBank/DDBJ databases">
        <title>Genome-scale phylogeny and comparative genomics of the fungal order Sordariales.</title>
        <authorList>
            <consortium name="Lawrence Berkeley National Laboratory"/>
            <person name="Hensen N."/>
            <person name="Bonometti L."/>
            <person name="Westerberg I."/>
            <person name="Brannstrom I.O."/>
            <person name="Guillou S."/>
            <person name="Cros-Aarteil S."/>
            <person name="Calhoun S."/>
            <person name="Haridas S."/>
            <person name="Kuo A."/>
            <person name="Mondo S."/>
            <person name="Pangilinan J."/>
            <person name="Riley R."/>
            <person name="LaButti K."/>
            <person name="Andreopoulos B."/>
            <person name="Lipzen A."/>
            <person name="Chen C."/>
            <person name="Yanf M."/>
            <person name="Daum C."/>
            <person name="Ng V."/>
            <person name="Clum A."/>
            <person name="Steindorff A."/>
            <person name="Ohm R."/>
            <person name="Martin F."/>
            <person name="Silar P."/>
            <person name="Natvig D."/>
            <person name="Lalanne C."/>
            <person name="Gautier V."/>
            <person name="Ament-velasquez S.L."/>
            <person name="Kruys A."/>
            <person name="Hutchinson M.I."/>
            <person name="Powell A.J."/>
            <person name="Barry K."/>
            <person name="Miller A.N."/>
            <person name="Grigoriev I.V."/>
            <person name="Debuchy R."/>
            <person name="Gladieux P."/>
            <person name="Thoren M.H."/>
            <person name="Johannesson H."/>
        </authorList>
    </citation>
    <scope>NUCLEOTIDE SEQUENCE</scope>
    <source>
        <strain evidence="1">SMH2392-1A</strain>
    </source>
</reference>
<name>A0AA40DI55_9PEZI</name>
<accession>A0AA40DI55</accession>
<dbReference type="AlphaFoldDB" id="A0AA40DI55"/>
<dbReference type="EMBL" id="JAUIRO010000008">
    <property type="protein sequence ID" value="KAK0704075.1"/>
    <property type="molecule type" value="Genomic_DNA"/>
</dbReference>
<sequence length="212" mass="23190">MMFLYALIRGIEAAALGFDAADQYWKGILAESSGNPAVIEVELVADVSPTLLNVTSFLAWYFLYAAQASPSRLLTPRNQDQGNPQQWFQNDTESDGYVARQTFMPVFASGTQSSPVQLTLHDGTVFTWAVTAASAESSSRGQGGVNLHDYFYVPSATPASAREEIRRHLAVQLGNSLKFAYEDIAAGALSRFFLKAVWSIPELESLSAYPHL</sequence>
<dbReference type="RefSeq" id="XP_060290934.1">
    <property type="nucleotide sequence ID" value="XM_060440668.1"/>
</dbReference>
<dbReference type="Proteomes" id="UP001172101">
    <property type="component" value="Unassembled WGS sequence"/>
</dbReference>
<evidence type="ECO:0000313" key="1">
    <source>
        <dbReference type="EMBL" id="KAK0704075.1"/>
    </source>
</evidence>
<protein>
    <submittedName>
        <fullName evidence="1">Uncharacterized protein</fullName>
    </submittedName>
</protein>
<keyword evidence="2" id="KW-1185">Reference proteome</keyword>